<evidence type="ECO:0000313" key="2">
    <source>
        <dbReference type="EMBL" id="SEQ36940.1"/>
    </source>
</evidence>
<keyword evidence="1" id="KW-1133">Transmembrane helix</keyword>
<dbReference type="OrthoDB" id="8400810at2"/>
<name>A0A1H9FG97_9BACI</name>
<protein>
    <submittedName>
        <fullName evidence="2">Gluconate 2-dehydrogenase gamma chain</fullName>
    </submittedName>
</protein>
<dbReference type="AlphaFoldDB" id="A0A1H9FG97"/>
<dbReference type="Pfam" id="PF13618">
    <property type="entry name" value="Gluconate_2-dh3"/>
    <property type="match status" value="1"/>
</dbReference>
<accession>A0A1H9FG97</accession>
<proteinExistence type="predicted"/>
<dbReference type="InterPro" id="IPR027056">
    <property type="entry name" value="Gluconate_2DH_su3"/>
</dbReference>
<dbReference type="RefSeq" id="WP_091773386.1">
    <property type="nucleotide sequence ID" value="NZ_CAESCL010000040.1"/>
</dbReference>
<evidence type="ECO:0000313" key="3">
    <source>
        <dbReference type="Proteomes" id="UP000199427"/>
    </source>
</evidence>
<feature type="transmembrane region" description="Helical" evidence="1">
    <location>
        <begin position="21"/>
        <end position="41"/>
    </location>
</feature>
<keyword evidence="1" id="KW-0472">Membrane</keyword>
<evidence type="ECO:0000256" key="1">
    <source>
        <dbReference type="SAM" id="Phobius"/>
    </source>
</evidence>
<organism evidence="2 3">
    <name type="scientific">Piscibacillus halophilus</name>
    <dbReference type="NCBI Taxonomy" id="571933"/>
    <lineage>
        <taxon>Bacteria</taxon>
        <taxon>Bacillati</taxon>
        <taxon>Bacillota</taxon>
        <taxon>Bacilli</taxon>
        <taxon>Bacillales</taxon>
        <taxon>Bacillaceae</taxon>
        <taxon>Piscibacillus</taxon>
    </lineage>
</organism>
<dbReference type="STRING" id="571933.SAMN05216362_11219"/>
<sequence>MSEEEKHKTDESRRQFLKNSGYFAGGLVGGGIIGSVIGWQIDDTNETKNQNEQANQGNGPNFNRALKFFKNRGVFERLAVATERIFPEDDHGPGAIDLGVPYFIDHELAGDYGNNERIYMSGPFHEGTPYQGFQSRLRRKEIFMEGLRVIESESQKEFDDSFVNLEGEQQDEILAKFANDEVNLRGVQASTFFGLLREATLAGAFSDPLYGGNTNMEGWRMKEFPGSQMSYMNEIENEDFVEMEPRALYDHLH</sequence>
<keyword evidence="3" id="KW-1185">Reference proteome</keyword>
<reference evidence="2 3" key="1">
    <citation type="submission" date="2016-10" db="EMBL/GenBank/DDBJ databases">
        <authorList>
            <person name="de Groot N.N."/>
        </authorList>
    </citation>
    <scope>NUCLEOTIDE SEQUENCE [LARGE SCALE GENOMIC DNA]</scope>
    <source>
        <strain evidence="2 3">DSM 21633</strain>
    </source>
</reference>
<dbReference type="EMBL" id="FOES01000012">
    <property type="protein sequence ID" value="SEQ36940.1"/>
    <property type="molecule type" value="Genomic_DNA"/>
</dbReference>
<gene>
    <name evidence="2" type="ORF">SAMN05216362_11219</name>
</gene>
<keyword evidence="1" id="KW-0812">Transmembrane</keyword>
<dbReference type="Proteomes" id="UP000199427">
    <property type="component" value="Unassembled WGS sequence"/>
</dbReference>